<evidence type="ECO:0008006" key="4">
    <source>
        <dbReference type="Google" id="ProtNLM"/>
    </source>
</evidence>
<evidence type="ECO:0000256" key="1">
    <source>
        <dbReference type="SAM" id="MobiDB-lite"/>
    </source>
</evidence>
<feature type="region of interest" description="Disordered" evidence="1">
    <location>
        <begin position="74"/>
        <end position="96"/>
    </location>
</feature>
<evidence type="ECO:0000313" key="2">
    <source>
        <dbReference type="EMBL" id="MDX8537853.1"/>
    </source>
</evidence>
<name>A0ABU5AKM9_9HYPH</name>
<accession>A0ABU5AKM9</accession>
<protein>
    <recommendedName>
        <fullName evidence="4">Terminase small subunit</fullName>
    </recommendedName>
</protein>
<dbReference type="EMBL" id="JAVIIP010000004">
    <property type="protein sequence ID" value="MDX8537853.1"/>
    <property type="molecule type" value="Genomic_DNA"/>
</dbReference>
<proteinExistence type="predicted"/>
<gene>
    <name evidence="2" type="ORF">RFM23_09485</name>
</gene>
<dbReference type="Proteomes" id="UP001276564">
    <property type="component" value="Unassembled WGS sequence"/>
</dbReference>
<sequence length="96" mass="10791">MKEIIAEHLADRGGLEAVSAAEKSTIRRVAVLTIELEKLETRFAEDPTVGERTLDLYSRTAGNLGRLLERLGMKRKEKPPRTIQGHLADKRRRANA</sequence>
<keyword evidence="3" id="KW-1185">Reference proteome</keyword>
<organism evidence="2 3">
    <name type="scientific">Mesorhizobium abyssinicae</name>
    <dbReference type="NCBI Taxonomy" id="1209958"/>
    <lineage>
        <taxon>Bacteria</taxon>
        <taxon>Pseudomonadati</taxon>
        <taxon>Pseudomonadota</taxon>
        <taxon>Alphaproteobacteria</taxon>
        <taxon>Hyphomicrobiales</taxon>
        <taxon>Phyllobacteriaceae</taxon>
        <taxon>Mesorhizobium</taxon>
    </lineage>
</organism>
<reference evidence="2 3" key="1">
    <citation type="submission" date="2023-08" db="EMBL/GenBank/DDBJ databases">
        <title>Implementing the SeqCode for naming new Mesorhizobium species isolated from Vachellia karroo root nodules.</title>
        <authorList>
            <person name="Van Lill M."/>
        </authorList>
    </citation>
    <scope>NUCLEOTIDE SEQUENCE [LARGE SCALE GENOMIC DNA]</scope>
    <source>
        <strain evidence="2 3">VK4B</strain>
    </source>
</reference>
<dbReference type="RefSeq" id="WP_320320175.1">
    <property type="nucleotide sequence ID" value="NZ_JAVIIP010000004.1"/>
</dbReference>
<comment type="caution">
    <text evidence="2">The sequence shown here is derived from an EMBL/GenBank/DDBJ whole genome shotgun (WGS) entry which is preliminary data.</text>
</comment>
<evidence type="ECO:0000313" key="3">
    <source>
        <dbReference type="Proteomes" id="UP001276564"/>
    </source>
</evidence>